<organism evidence="15">
    <name type="scientific">Chromera velia CCMP2878</name>
    <dbReference type="NCBI Taxonomy" id="1169474"/>
    <lineage>
        <taxon>Eukaryota</taxon>
        <taxon>Sar</taxon>
        <taxon>Alveolata</taxon>
        <taxon>Colpodellida</taxon>
        <taxon>Chromeraceae</taxon>
        <taxon>Chromera</taxon>
    </lineage>
</organism>
<keyword evidence="3 9" id="KW-0520">NAD</keyword>
<evidence type="ECO:0000256" key="11">
    <source>
        <dbReference type="RuleBase" id="RU361243"/>
    </source>
</evidence>
<feature type="binding site" evidence="9">
    <location>
        <position position="155"/>
    </location>
    <ligand>
        <name>NAD(+)</name>
        <dbReference type="ChEBI" id="CHEBI:57540"/>
    </ligand>
</feature>
<dbReference type="FunFam" id="3.40.50.720:FF:000019">
    <property type="entry name" value="Glycerol-3-phosphate dehydrogenase [NAD(P)+]"/>
    <property type="match status" value="1"/>
</dbReference>
<keyword evidence="12" id="KW-0812">Transmembrane</keyword>
<protein>
    <recommendedName>
        <fullName evidence="11">Glycerol-3-phosphate dehydrogenase [NAD(+)]</fullName>
        <ecNumber evidence="11">1.1.1.8</ecNumber>
    </recommendedName>
</protein>
<dbReference type="GO" id="GO:0020015">
    <property type="term" value="C:glycosome"/>
    <property type="evidence" value="ECO:0007669"/>
    <property type="project" value="UniProtKB-SubCell"/>
</dbReference>
<dbReference type="Pfam" id="PF01210">
    <property type="entry name" value="NAD_Gly3P_dh_N"/>
    <property type="match status" value="1"/>
</dbReference>
<feature type="binding site" evidence="9">
    <location>
        <position position="270"/>
    </location>
    <ligand>
        <name>NAD(+)</name>
        <dbReference type="ChEBI" id="CHEBI:57540"/>
    </ligand>
</feature>
<dbReference type="Pfam" id="PF07479">
    <property type="entry name" value="NAD_Gly3P_dh_C"/>
    <property type="match status" value="1"/>
</dbReference>
<feature type="domain" description="Glycerol-3-phosphate dehydrogenase NAD-dependent N-terminal" evidence="13">
    <location>
        <begin position="16"/>
        <end position="174"/>
    </location>
</feature>
<evidence type="ECO:0000256" key="10">
    <source>
        <dbReference type="RuleBase" id="RU000437"/>
    </source>
</evidence>
<dbReference type="InterPro" id="IPR006168">
    <property type="entry name" value="G3P_DH_NAD-dep"/>
</dbReference>
<keyword evidence="12" id="KW-0472">Membrane</keyword>
<dbReference type="PhylomeDB" id="A0A0G4HPR8"/>
<dbReference type="NCBIfam" id="NF000940">
    <property type="entry name" value="PRK00094.1-2"/>
    <property type="match status" value="1"/>
</dbReference>
<evidence type="ECO:0000259" key="14">
    <source>
        <dbReference type="Pfam" id="PF07479"/>
    </source>
</evidence>
<evidence type="ECO:0000259" key="13">
    <source>
        <dbReference type="Pfam" id="PF01210"/>
    </source>
</evidence>
<evidence type="ECO:0000256" key="1">
    <source>
        <dbReference type="ARBA" id="ARBA00011009"/>
    </source>
</evidence>
<dbReference type="GO" id="GO:0051287">
    <property type="term" value="F:NAD binding"/>
    <property type="evidence" value="ECO:0007669"/>
    <property type="project" value="UniProtKB-UniRule"/>
</dbReference>
<reference evidence="15" key="1">
    <citation type="submission" date="2014-11" db="EMBL/GenBank/DDBJ databases">
        <authorList>
            <person name="Otto D Thomas"/>
            <person name="Naeem Raeece"/>
        </authorList>
    </citation>
    <scope>NUCLEOTIDE SEQUENCE</scope>
</reference>
<dbReference type="GO" id="GO:0141152">
    <property type="term" value="F:glycerol-3-phosphate dehydrogenase (NAD+) activity"/>
    <property type="evidence" value="ECO:0007669"/>
    <property type="project" value="UniProtKB-UniRule"/>
</dbReference>
<dbReference type="SUPFAM" id="SSF48179">
    <property type="entry name" value="6-phosphogluconate dehydrogenase C-terminal domain-like"/>
    <property type="match status" value="1"/>
</dbReference>
<dbReference type="GO" id="GO:0005829">
    <property type="term" value="C:cytosol"/>
    <property type="evidence" value="ECO:0007669"/>
    <property type="project" value="TreeGrafter"/>
</dbReference>
<feature type="active site" description="Proton acceptor" evidence="7">
    <location>
        <position position="206"/>
    </location>
</feature>
<comment type="similarity">
    <text evidence="1 10">Belongs to the NAD-dependent glycerol-3-phosphate dehydrogenase family.</text>
</comment>
<dbReference type="PANTHER" id="PTHR11728:SF1">
    <property type="entry name" value="GLYCEROL-3-PHOSPHATE DEHYDROGENASE [NAD(+)] 2, CHLOROPLASTIC"/>
    <property type="match status" value="1"/>
</dbReference>
<dbReference type="SUPFAM" id="SSF51735">
    <property type="entry name" value="NAD(P)-binding Rossmann-fold domains"/>
    <property type="match status" value="1"/>
</dbReference>
<feature type="transmembrane region" description="Helical" evidence="12">
    <location>
        <begin position="15"/>
        <end position="33"/>
    </location>
</feature>
<evidence type="ECO:0000313" key="15">
    <source>
        <dbReference type="EMBL" id="CEM46172.1"/>
    </source>
</evidence>
<evidence type="ECO:0000256" key="4">
    <source>
        <dbReference type="ARBA" id="ARBA00048683"/>
    </source>
</evidence>
<comment type="subcellular location">
    <subcellularLocation>
        <location evidence="5">Glycosome</location>
    </subcellularLocation>
</comment>
<evidence type="ECO:0000256" key="3">
    <source>
        <dbReference type="ARBA" id="ARBA00023027"/>
    </source>
</evidence>
<feature type="binding site" evidence="8">
    <location>
        <position position="120"/>
    </location>
    <ligand>
        <name>substrate</name>
    </ligand>
</feature>
<evidence type="ECO:0000256" key="9">
    <source>
        <dbReference type="PIRSR" id="PIRSR000114-3"/>
    </source>
</evidence>
<dbReference type="EMBL" id="CDMZ01003386">
    <property type="protein sequence ID" value="CEM46172.1"/>
    <property type="molecule type" value="Genomic_DNA"/>
</dbReference>
<proteinExistence type="inferred from homology"/>
<dbReference type="VEuPathDB" id="CryptoDB:Cvel_29855"/>
<dbReference type="PIRSF" id="PIRSF000114">
    <property type="entry name" value="Glycerol-3-P_dh"/>
    <property type="match status" value="1"/>
</dbReference>
<dbReference type="InterPro" id="IPR013328">
    <property type="entry name" value="6PGD_dom2"/>
</dbReference>
<dbReference type="AlphaFoldDB" id="A0A0G4HPR8"/>
<evidence type="ECO:0000256" key="7">
    <source>
        <dbReference type="PIRSR" id="PIRSR000114-1"/>
    </source>
</evidence>
<dbReference type="PANTHER" id="PTHR11728">
    <property type="entry name" value="GLYCEROL-3-PHOSPHATE DEHYDROGENASE"/>
    <property type="match status" value="1"/>
</dbReference>
<feature type="binding site" evidence="9">
    <location>
        <begin position="20"/>
        <end position="25"/>
    </location>
    <ligand>
        <name>NAD(+)</name>
        <dbReference type="ChEBI" id="CHEBI:57540"/>
    </ligand>
</feature>
<name>A0A0G4HPR8_9ALVE</name>
<dbReference type="GO" id="GO:0046168">
    <property type="term" value="P:glycerol-3-phosphate catabolic process"/>
    <property type="evidence" value="ECO:0007669"/>
    <property type="project" value="UniProtKB-UniRule"/>
</dbReference>
<evidence type="ECO:0000256" key="2">
    <source>
        <dbReference type="ARBA" id="ARBA00023002"/>
    </source>
</evidence>
<dbReference type="PRINTS" id="PR00077">
    <property type="entry name" value="GPDHDRGNASE"/>
</dbReference>
<evidence type="ECO:0000256" key="6">
    <source>
        <dbReference type="ARBA" id="ARBA00084116"/>
    </source>
</evidence>
<keyword evidence="6" id="KW-0327">Glycosome</keyword>
<evidence type="ECO:0000256" key="5">
    <source>
        <dbReference type="ARBA" id="ARBA00060503"/>
    </source>
</evidence>
<accession>A0A0G4HPR8</accession>
<dbReference type="InterPro" id="IPR006109">
    <property type="entry name" value="G3P_DH_NAD-dep_C"/>
</dbReference>
<dbReference type="GO" id="GO:0005975">
    <property type="term" value="P:carbohydrate metabolic process"/>
    <property type="evidence" value="ECO:0007669"/>
    <property type="project" value="InterPro"/>
</dbReference>
<dbReference type="Gene3D" id="3.40.50.720">
    <property type="entry name" value="NAD(P)-binding Rossmann-like Domain"/>
    <property type="match status" value="1"/>
</dbReference>
<dbReference type="Gene3D" id="1.10.1040.10">
    <property type="entry name" value="N-(1-d-carboxylethyl)-l-norvaline Dehydrogenase, domain 2"/>
    <property type="match status" value="1"/>
</dbReference>
<sequence>MPNRYYRPSGDRDEYVGVLGGGAFGSAMAFLLARKGFKVRIWARESEVVEAINTKHENVPFFPGVQLPETVEAVSEVTQAAKETNPTIVLLAIPTPFLRSFVVANREAFPVKVPIVCLSKGIENESLCLPLEILLEELPGKYHKFLSAVSGPSFAKEIAQGKPTSVSCAAYEKAVAEQVQQMLSDSRFRLYTTQDCLGVELCGAVKNVLAIASGACDRLGYGDVGRAALITRGLAEISRLACKKGASPLTMMGLAGVGDLVLTCSGSLSRNFQVGRRLAGGETLEQIVSSVSSVAEGVATAKSVMAMASKLGVDMPICKAVHDVLYQGRKIADALEDLVSRPLKEEVDQAVMDHLGAHHGHPTGGDGHHQSW</sequence>
<feature type="domain" description="Glycerol-3-phosphate dehydrogenase NAD-dependent C-terminal" evidence="14">
    <location>
        <begin position="195"/>
        <end position="335"/>
    </location>
</feature>
<keyword evidence="12" id="KW-1133">Transmembrane helix</keyword>
<keyword evidence="2 10" id="KW-0560">Oxidoreductase</keyword>
<dbReference type="EC" id="1.1.1.8" evidence="11"/>
<dbReference type="HAMAP" id="MF_00394">
    <property type="entry name" value="NAD_Glyc3P_dehydrog"/>
    <property type="match status" value="1"/>
</dbReference>
<gene>
    <name evidence="15" type="ORF">Cvel_29855</name>
</gene>
<comment type="catalytic activity">
    <reaction evidence="4 11">
        <text>sn-glycerol 3-phosphate + NAD(+) = dihydroxyacetone phosphate + NADH + H(+)</text>
        <dbReference type="Rhea" id="RHEA:11092"/>
        <dbReference type="ChEBI" id="CHEBI:15378"/>
        <dbReference type="ChEBI" id="CHEBI:57540"/>
        <dbReference type="ChEBI" id="CHEBI:57597"/>
        <dbReference type="ChEBI" id="CHEBI:57642"/>
        <dbReference type="ChEBI" id="CHEBI:57945"/>
        <dbReference type="EC" id="1.1.1.8"/>
    </reaction>
</comment>
<dbReference type="InterPro" id="IPR011128">
    <property type="entry name" value="G3P_DH_NAD-dep_N"/>
</dbReference>
<evidence type="ECO:0000256" key="12">
    <source>
        <dbReference type="SAM" id="Phobius"/>
    </source>
</evidence>
<feature type="binding site" evidence="8">
    <location>
        <begin position="270"/>
        <end position="271"/>
    </location>
    <ligand>
        <name>substrate</name>
    </ligand>
</feature>
<dbReference type="InterPro" id="IPR008927">
    <property type="entry name" value="6-PGluconate_DH-like_C_sf"/>
</dbReference>
<evidence type="ECO:0000256" key="8">
    <source>
        <dbReference type="PIRSR" id="PIRSR000114-2"/>
    </source>
</evidence>
<dbReference type="InterPro" id="IPR036291">
    <property type="entry name" value="NAD(P)-bd_dom_sf"/>
</dbReference>
<dbReference type="NCBIfam" id="NF000942">
    <property type="entry name" value="PRK00094.1-4"/>
    <property type="match status" value="1"/>
</dbReference>
<dbReference type="FunFam" id="1.10.1040.10:FF:000001">
    <property type="entry name" value="Glycerol-3-phosphate dehydrogenase [NAD(P)+]"/>
    <property type="match status" value="1"/>
</dbReference>
<feature type="binding site" evidence="9">
    <location>
        <position position="97"/>
    </location>
    <ligand>
        <name>NAD(+)</name>
        <dbReference type="ChEBI" id="CHEBI:57540"/>
    </ligand>
</feature>